<evidence type="ECO:0000259" key="10">
    <source>
        <dbReference type="Pfam" id="PF08245"/>
    </source>
</evidence>
<feature type="domain" description="Mur ligase central" evidence="10">
    <location>
        <begin position="110"/>
        <end position="286"/>
    </location>
</feature>
<dbReference type="InterPro" id="IPR036565">
    <property type="entry name" value="Mur-like_cat_sf"/>
</dbReference>
<dbReference type="AlphaFoldDB" id="A0LNY7"/>
<dbReference type="KEGG" id="sfu:Sfum_3468"/>
<dbReference type="InterPro" id="IPR004101">
    <property type="entry name" value="Mur_ligase_C"/>
</dbReference>
<evidence type="ECO:0000256" key="2">
    <source>
        <dbReference type="ARBA" id="ARBA00004752"/>
    </source>
</evidence>
<dbReference type="InterPro" id="IPR013221">
    <property type="entry name" value="Mur_ligase_cen"/>
</dbReference>
<dbReference type="EC" id="6.3.2.9" evidence="7 8"/>
<feature type="domain" description="Mur ligase C-terminal" evidence="9">
    <location>
        <begin position="309"/>
        <end position="421"/>
    </location>
</feature>
<evidence type="ECO:0000256" key="4">
    <source>
        <dbReference type="ARBA" id="ARBA00022598"/>
    </source>
</evidence>
<dbReference type="Proteomes" id="UP000001784">
    <property type="component" value="Chromosome"/>
</dbReference>
<dbReference type="GO" id="GO:0005524">
    <property type="term" value="F:ATP binding"/>
    <property type="evidence" value="ECO:0007669"/>
    <property type="project" value="UniProtKB-UniRule"/>
</dbReference>
<dbReference type="InParanoid" id="A0LNY7"/>
<keyword evidence="3 7" id="KW-0963">Cytoplasm</keyword>
<dbReference type="NCBIfam" id="TIGR01087">
    <property type="entry name" value="murD"/>
    <property type="match status" value="1"/>
</dbReference>
<dbReference type="UniPathway" id="UPA00219"/>
<keyword evidence="7 8" id="KW-0131">Cell cycle</keyword>
<keyword evidence="4 7" id="KW-0436">Ligase</keyword>
<dbReference type="GO" id="GO:0008764">
    <property type="term" value="F:UDP-N-acetylmuramoylalanine-D-glutamate ligase activity"/>
    <property type="evidence" value="ECO:0007669"/>
    <property type="project" value="UniProtKB-UniRule"/>
</dbReference>
<dbReference type="InterPro" id="IPR036615">
    <property type="entry name" value="Mur_ligase_C_dom_sf"/>
</dbReference>
<proteinExistence type="inferred from homology"/>
<dbReference type="SUPFAM" id="SSF51984">
    <property type="entry name" value="MurCD N-terminal domain"/>
    <property type="match status" value="1"/>
</dbReference>
<sequence>MPGRALVVGMGVSGRSVCELLLRNGVEVVATDLRPLDRFGGTLDELRAKGCRLRLGEHHPDDFLNVDQIIVSPGVPSLLEPLREARLRGIEIVGEFEWAWRQVDAPVIAVTGTNGKTTTTALIGEMIKASGTRVFVGGNIGTPLSRWLLDGDRVDCMVLEVSSFQLDTAFLFRPEVGVLLNVTEDHLDRYRDFEEYTESKLSMFGRQESTDVAVINLDDPVCGSRPFNGKGRLLTSSRNDPRTHAHVEDGRIVVNVPWKPEFRLDLADLRLKGVHNEENVLAAILACLAMDVVPEAVARAAGTFGGLPHRVEWVRAAGGVDYYDDSKGTNVGAVVKAIENFDRPVLLLLGGRDKLGSYAPIAERMRTRGKGVFVFGESAPRIHAELRDKVPIRLFPDLEGAFSAAVERAQAGDIVLLSPACSSFDQYESYAQRGDHFKKLVAALPG</sequence>
<dbReference type="eggNOG" id="COG0771">
    <property type="taxonomic scope" value="Bacteria"/>
</dbReference>
<dbReference type="SUPFAM" id="SSF53244">
    <property type="entry name" value="MurD-like peptide ligases, peptide-binding domain"/>
    <property type="match status" value="1"/>
</dbReference>
<dbReference type="GO" id="GO:0009252">
    <property type="term" value="P:peptidoglycan biosynthetic process"/>
    <property type="evidence" value="ECO:0007669"/>
    <property type="project" value="UniProtKB-UniRule"/>
</dbReference>
<comment type="catalytic activity">
    <reaction evidence="7 8">
        <text>UDP-N-acetyl-alpha-D-muramoyl-L-alanine + D-glutamate + ATP = UDP-N-acetyl-alpha-D-muramoyl-L-alanyl-D-glutamate + ADP + phosphate + H(+)</text>
        <dbReference type="Rhea" id="RHEA:16429"/>
        <dbReference type="ChEBI" id="CHEBI:15378"/>
        <dbReference type="ChEBI" id="CHEBI:29986"/>
        <dbReference type="ChEBI" id="CHEBI:30616"/>
        <dbReference type="ChEBI" id="CHEBI:43474"/>
        <dbReference type="ChEBI" id="CHEBI:83898"/>
        <dbReference type="ChEBI" id="CHEBI:83900"/>
        <dbReference type="ChEBI" id="CHEBI:456216"/>
        <dbReference type="EC" id="6.3.2.9"/>
    </reaction>
</comment>
<keyword evidence="7 8" id="KW-0133">Cell shape</keyword>
<dbReference type="PANTHER" id="PTHR43692:SF1">
    <property type="entry name" value="UDP-N-ACETYLMURAMOYLALANINE--D-GLUTAMATE LIGASE"/>
    <property type="match status" value="1"/>
</dbReference>
<dbReference type="GO" id="GO:0005737">
    <property type="term" value="C:cytoplasm"/>
    <property type="evidence" value="ECO:0007669"/>
    <property type="project" value="UniProtKB-SubCell"/>
</dbReference>
<dbReference type="SUPFAM" id="SSF53623">
    <property type="entry name" value="MurD-like peptide ligases, catalytic domain"/>
    <property type="match status" value="1"/>
</dbReference>
<keyword evidence="6 7" id="KW-0067">ATP-binding</keyword>
<dbReference type="Pfam" id="PF21799">
    <property type="entry name" value="MurD-like_N"/>
    <property type="match status" value="1"/>
</dbReference>
<dbReference type="EMBL" id="CP000478">
    <property type="protein sequence ID" value="ABK19139.1"/>
    <property type="molecule type" value="Genomic_DNA"/>
</dbReference>
<evidence type="ECO:0000256" key="6">
    <source>
        <dbReference type="ARBA" id="ARBA00022840"/>
    </source>
</evidence>
<dbReference type="Pfam" id="PF08245">
    <property type="entry name" value="Mur_ligase_M"/>
    <property type="match status" value="1"/>
</dbReference>
<comment type="similarity">
    <text evidence="7">Belongs to the MurCDEF family.</text>
</comment>
<keyword evidence="7 8" id="KW-0961">Cell wall biogenesis/degradation</keyword>
<dbReference type="Pfam" id="PF02875">
    <property type="entry name" value="Mur_ligase_C"/>
    <property type="match status" value="1"/>
</dbReference>
<accession>A0LNY7</accession>
<evidence type="ECO:0000259" key="9">
    <source>
        <dbReference type="Pfam" id="PF02875"/>
    </source>
</evidence>
<keyword evidence="7 8" id="KW-0573">Peptidoglycan synthesis</keyword>
<evidence type="ECO:0000313" key="12">
    <source>
        <dbReference type="Proteomes" id="UP000001784"/>
    </source>
</evidence>
<reference evidence="11 12" key="1">
    <citation type="submission" date="2006-10" db="EMBL/GenBank/DDBJ databases">
        <title>Complete sequence of Syntrophobacter fumaroxidans MPOB.</title>
        <authorList>
            <consortium name="US DOE Joint Genome Institute"/>
            <person name="Copeland A."/>
            <person name="Lucas S."/>
            <person name="Lapidus A."/>
            <person name="Barry K."/>
            <person name="Detter J.C."/>
            <person name="Glavina del Rio T."/>
            <person name="Hammon N."/>
            <person name="Israni S."/>
            <person name="Pitluck S."/>
            <person name="Goltsman E.G."/>
            <person name="Martinez M."/>
            <person name="Schmutz J."/>
            <person name="Larimer F."/>
            <person name="Land M."/>
            <person name="Hauser L."/>
            <person name="Kyrpides N."/>
            <person name="Kim E."/>
            <person name="Boone D.R."/>
            <person name="Brockman F."/>
            <person name="Culley D."/>
            <person name="Ferry J."/>
            <person name="Gunsalus R."/>
            <person name="McInerney M.J."/>
            <person name="Morrison M."/>
            <person name="Plugge C."/>
            <person name="Rohlin L."/>
            <person name="Scholten J."/>
            <person name="Sieber J."/>
            <person name="Stams A.J.M."/>
            <person name="Worm P."/>
            <person name="Henstra A.M."/>
            <person name="Richardson P."/>
        </authorList>
    </citation>
    <scope>NUCLEOTIDE SEQUENCE [LARGE SCALE GENOMIC DNA]</scope>
    <source>
        <strain evidence="12">DSM 10017 / MPOB</strain>
    </source>
</reference>
<dbReference type="GO" id="GO:0051301">
    <property type="term" value="P:cell division"/>
    <property type="evidence" value="ECO:0007669"/>
    <property type="project" value="UniProtKB-KW"/>
</dbReference>
<dbReference type="Gene3D" id="3.40.50.720">
    <property type="entry name" value="NAD(P)-binding Rossmann-like Domain"/>
    <property type="match status" value="1"/>
</dbReference>
<protein>
    <recommendedName>
        <fullName evidence="7 8">UDP-N-acetylmuramoylalanine--D-glutamate ligase</fullName>
        <ecNumber evidence="7 8">6.3.2.9</ecNumber>
    </recommendedName>
    <alternativeName>
        <fullName evidence="7">D-glutamic acid-adding enzyme</fullName>
    </alternativeName>
    <alternativeName>
        <fullName evidence="7">UDP-N-acetylmuramoyl-L-alanyl-D-glutamate synthetase</fullName>
    </alternativeName>
</protein>
<comment type="function">
    <text evidence="7 8">Cell wall formation. Catalyzes the addition of glutamate to the nucleotide precursor UDP-N-acetylmuramoyl-L-alanine (UMA).</text>
</comment>
<organism evidence="11 12">
    <name type="scientific">Syntrophobacter fumaroxidans (strain DSM 10017 / MPOB)</name>
    <dbReference type="NCBI Taxonomy" id="335543"/>
    <lineage>
        <taxon>Bacteria</taxon>
        <taxon>Pseudomonadati</taxon>
        <taxon>Thermodesulfobacteriota</taxon>
        <taxon>Syntrophobacteria</taxon>
        <taxon>Syntrophobacterales</taxon>
        <taxon>Syntrophobacteraceae</taxon>
        <taxon>Syntrophobacter</taxon>
    </lineage>
</organism>
<name>A0LNY7_SYNFM</name>
<evidence type="ECO:0000256" key="7">
    <source>
        <dbReference type="HAMAP-Rule" id="MF_00639"/>
    </source>
</evidence>
<evidence type="ECO:0000256" key="3">
    <source>
        <dbReference type="ARBA" id="ARBA00022490"/>
    </source>
</evidence>
<keyword evidence="5 7" id="KW-0547">Nucleotide-binding</keyword>
<dbReference type="GO" id="GO:0008360">
    <property type="term" value="P:regulation of cell shape"/>
    <property type="evidence" value="ECO:0007669"/>
    <property type="project" value="UniProtKB-KW"/>
</dbReference>
<evidence type="ECO:0000313" key="11">
    <source>
        <dbReference type="EMBL" id="ABK19139.1"/>
    </source>
</evidence>
<dbReference type="PANTHER" id="PTHR43692">
    <property type="entry name" value="UDP-N-ACETYLMURAMOYLALANINE--D-GLUTAMATE LIGASE"/>
    <property type="match status" value="1"/>
</dbReference>
<dbReference type="FunCoup" id="A0LNY7">
    <property type="interactions" value="510"/>
</dbReference>
<dbReference type="HOGENOM" id="CLU_032540_0_0_7"/>
<keyword evidence="7 8" id="KW-0132">Cell division</keyword>
<dbReference type="GO" id="GO:0071555">
    <property type="term" value="P:cell wall organization"/>
    <property type="evidence" value="ECO:0007669"/>
    <property type="project" value="UniProtKB-KW"/>
</dbReference>
<comment type="pathway">
    <text evidence="2 7 8">Cell wall biogenesis; peptidoglycan biosynthesis.</text>
</comment>
<evidence type="ECO:0000256" key="1">
    <source>
        <dbReference type="ARBA" id="ARBA00004496"/>
    </source>
</evidence>
<dbReference type="InterPro" id="IPR005762">
    <property type="entry name" value="MurD"/>
</dbReference>
<dbReference type="STRING" id="335543.Sfum_3468"/>
<keyword evidence="12" id="KW-1185">Reference proteome</keyword>
<dbReference type="Gene3D" id="3.40.1190.10">
    <property type="entry name" value="Mur-like, catalytic domain"/>
    <property type="match status" value="1"/>
</dbReference>
<gene>
    <name evidence="7" type="primary">murD</name>
    <name evidence="11" type="ordered locus">Sfum_3468</name>
</gene>
<evidence type="ECO:0000256" key="8">
    <source>
        <dbReference type="RuleBase" id="RU003664"/>
    </source>
</evidence>
<dbReference type="Gene3D" id="3.90.190.20">
    <property type="entry name" value="Mur ligase, C-terminal domain"/>
    <property type="match status" value="1"/>
</dbReference>
<comment type="subcellular location">
    <subcellularLocation>
        <location evidence="1 7 8">Cytoplasm</location>
    </subcellularLocation>
</comment>
<evidence type="ECO:0000256" key="5">
    <source>
        <dbReference type="ARBA" id="ARBA00022741"/>
    </source>
</evidence>
<dbReference type="HAMAP" id="MF_00639">
    <property type="entry name" value="MurD"/>
    <property type="match status" value="1"/>
</dbReference>
<feature type="binding site" evidence="7">
    <location>
        <begin position="112"/>
        <end position="118"/>
    </location>
    <ligand>
        <name>ATP</name>
        <dbReference type="ChEBI" id="CHEBI:30616"/>
    </ligand>
</feature>